<comment type="subcellular location">
    <subcellularLocation>
        <location evidence="1 13">Cell outer membrane</location>
        <topology evidence="1 13">Lipid-anchor</topology>
    </subcellularLocation>
</comment>
<keyword evidence="9 13" id="KW-0564">Palmitate</keyword>
<evidence type="ECO:0000256" key="14">
    <source>
        <dbReference type="SAM" id="SignalP"/>
    </source>
</evidence>
<evidence type="ECO:0000256" key="11">
    <source>
        <dbReference type="ARBA" id="ARBA00023237"/>
    </source>
</evidence>
<sequence>MGLRLVAGLLPLWLAACAVSPPQPPVDDAEEAWRDRVAELSSRDEWRLQGRLALAVGEERWNAHMRWQQRDAAYDIRVFGPFGRQAARLQGDEDGVVLHTREGGTHRARDADGLVYHVLGWRLPVSGLRYWILGIPAPHGDLEDRDLDAAGRASRLRQGGWTVRYQRYDETRRPALPDRMTLEYDEIRLRLVMDDWRMDP</sequence>
<dbReference type="InterPro" id="IPR004565">
    <property type="entry name" value="OM_lipoprot_LolB"/>
</dbReference>
<evidence type="ECO:0000256" key="8">
    <source>
        <dbReference type="ARBA" id="ARBA00023136"/>
    </source>
</evidence>
<gene>
    <name evidence="13" type="primary">lolB</name>
    <name evidence="15" type="ORF">SAMN05421721_12223</name>
</gene>
<dbReference type="CDD" id="cd16326">
    <property type="entry name" value="LolB"/>
    <property type="match status" value="1"/>
</dbReference>
<dbReference type="STRING" id="195064.SAMN05421721_12223"/>
<dbReference type="SUPFAM" id="SSF89392">
    <property type="entry name" value="Prokaryotic lipoproteins and lipoprotein localization factors"/>
    <property type="match status" value="1"/>
</dbReference>
<keyword evidence="5 13" id="KW-0813">Transport</keyword>
<evidence type="ECO:0000256" key="10">
    <source>
        <dbReference type="ARBA" id="ARBA00023186"/>
    </source>
</evidence>
<evidence type="ECO:0000256" key="7">
    <source>
        <dbReference type="ARBA" id="ARBA00022927"/>
    </source>
</evidence>
<dbReference type="Pfam" id="PF03550">
    <property type="entry name" value="LolB"/>
    <property type="match status" value="1"/>
</dbReference>
<keyword evidence="16" id="KW-1185">Reference proteome</keyword>
<dbReference type="GO" id="GO:0009279">
    <property type="term" value="C:cell outer membrane"/>
    <property type="evidence" value="ECO:0007669"/>
    <property type="project" value="UniProtKB-SubCell"/>
</dbReference>
<evidence type="ECO:0000256" key="3">
    <source>
        <dbReference type="ARBA" id="ARBA00011245"/>
    </source>
</evidence>
<evidence type="ECO:0000256" key="9">
    <source>
        <dbReference type="ARBA" id="ARBA00023139"/>
    </source>
</evidence>
<dbReference type="Gene3D" id="2.50.20.10">
    <property type="entry name" value="Lipoprotein localisation LolA/LolB/LppX"/>
    <property type="match status" value="1"/>
</dbReference>
<keyword evidence="7 13" id="KW-0653">Protein transport</keyword>
<accession>A0A1I4STZ7</accession>
<evidence type="ECO:0000256" key="4">
    <source>
        <dbReference type="ARBA" id="ARBA00016202"/>
    </source>
</evidence>
<keyword evidence="12 13" id="KW-0449">Lipoprotein</keyword>
<comment type="subunit">
    <text evidence="3 13">Monomer.</text>
</comment>
<evidence type="ECO:0000256" key="13">
    <source>
        <dbReference type="HAMAP-Rule" id="MF_00233"/>
    </source>
</evidence>
<dbReference type="GO" id="GO:0044874">
    <property type="term" value="P:lipoprotein localization to outer membrane"/>
    <property type="evidence" value="ECO:0007669"/>
    <property type="project" value="UniProtKB-UniRule"/>
</dbReference>
<evidence type="ECO:0000256" key="5">
    <source>
        <dbReference type="ARBA" id="ARBA00022448"/>
    </source>
</evidence>
<keyword evidence="10 13" id="KW-0143">Chaperone</keyword>
<dbReference type="NCBIfam" id="TIGR00548">
    <property type="entry name" value="lolB"/>
    <property type="match status" value="1"/>
</dbReference>
<keyword evidence="11 13" id="KW-0998">Cell outer membrane</keyword>
<keyword evidence="6 13" id="KW-0732">Signal</keyword>
<dbReference type="GO" id="GO:0015031">
    <property type="term" value="P:protein transport"/>
    <property type="evidence" value="ECO:0007669"/>
    <property type="project" value="UniProtKB-KW"/>
</dbReference>
<evidence type="ECO:0000256" key="6">
    <source>
        <dbReference type="ARBA" id="ARBA00022729"/>
    </source>
</evidence>
<comment type="similarity">
    <text evidence="2 13">Belongs to the LolB family.</text>
</comment>
<dbReference type="InterPro" id="IPR029046">
    <property type="entry name" value="LolA/LolB/LppX"/>
</dbReference>
<evidence type="ECO:0000256" key="1">
    <source>
        <dbReference type="ARBA" id="ARBA00004459"/>
    </source>
</evidence>
<organism evidence="15 16">
    <name type="scientific">Ectothiorhodospira mobilis</name>
    <dbReference type="NCBI Taxonomy" id="195064"/>
    <lineage>
        <taxon>Bacteria</taxon>
        <taxon>Pseudomonadati</taxon>
        <taxon>Pseudomonadota</taxon>
        <taxon>Gammaproteobacteria</taxon>
        <taxon>Chromatiales</taxon>
        <taxon>Ectothiorhodospiraceae</taxon>
        <taxon>Ectothiorhodospira</taxon>
    </lineage>
</organism>
<proteinExistence type="inferred from homology"/>
<evidence type="ECO:0000256" key="2">
    <source>
        <dbReference type="ARBA" id="ARBA00009696"/>
    </source>
</evidence>
<reference evidence="15 16" key="1">
    <citation type="submission" date="2016-10" db="EMBL/GenBank/DDBJ databases">
        <authorList>
            <person name="de Groot N.N."/>
        </authorList>
    </citation>
    <scope>NUCLEOTIDE SEQUENCE [LARGE SCALE GENOMIC DNA]</scope>
    <source>
        <strain evidence="15 16">DSM 4180</strain>
    </source>
</reference>
<dbReference type="HAMAP" id="MF_00233">
    <property type="entry name" value="LolB"/>
    <property type="match status" value="1"/>
</dbReference>
<evidence type="ECO:0000313" key="15">
    <source>
        <dbReference type="EMBL" id="SFM68018.1"/>
    </source>
</evidence>
<evidence type="ECO:0000313" key="16">
    <source>
        <dbReference type="Proteomes" id="UP000199556"/>
    </source>
</evidence>
<dbReference type="Proteomes" id="UP000199556">
    <property type="component" value="Unassembled WGS sequence"/>
</dbReference>
<keyword evidence="8 13" id="KW-0472">Membrane</keyword>
<feature type="chain" id="PRO_5011584122" description="Outer-membrane lipoprotein LolB" evidence="14">
    <location>
        <begin position="19"/>
        <end position="200"/>
    </location>
</feature>
<name>A0A1I4STZ7_ECTMO</name>
<feature type="signal peptide" evidence="14">
    <location>
        <begin position="1"/>
        <end position="18"/>
    </location>
</feature>
<dbReference type="PROSITE" id="PS51257">
    <property type="entry name" value="PROKAR_LIPOPROTEIN"/>
    <property type="match status" value="1"/>
</dbReference>
<dbReference type="AlphaFoldDB" id="A0A1I4STZ7"/>
<protein>
    <recommendedName>
        <fullName evidence="4 13">Outer-membrane lipoprotein LolB</fullName>
    </recommendedName>
</protein>
<evidence type="ECO:0000256" key="12">
    <source>
        <dbReference type="ARBA" id="ARBA00023288"/>
    </source>
</evidence>
<dbReference type="EMBL" id="FOUO01000022">
    <property type="protein sequence ID" value="SFM68018.1"/>
    <property type="molecule type" value="Genomic_DNA"/>
</dbReference>
<comment type="function">
    <text evidence="13">Plays a critical role in the incorporation of lipoproteins in the outer membrane after they are released by the LolA protein.</text>
</comment>